<dbReference type="Gene3D" id="3.90.226.10">
    <property type="entry name" value="2-enoyl-CoA Hydratase, Chain A, domain 1"/>
    <property type="match status" value="1"/>
</dbReference>
<dbReference type="AlphaFoldDB" id="A0ABD5S1G6"/>
<keyword evidence="2" id="KW-1185">Reference proteome</keyword>
<dbReference type="InterPro" id="IPR029045">
    <property type="entry name" value="ClpP/crotonase-like_dom_sf"/>
</dbReference>
<proteinExistence type="predicted"/>
<evidence type="ECO:0000313" key="1">
    <source>
        <dbReference type="EMBL" id="MFC6725450.1"/>
    </source>
</evidence>
<sequence length="71" mass="7250">MNGDADPDASEPEAVDLGTDAVSLARGDDGIATVTLRNEGMRNAITGEVAEGLIAAFDALDGTETRCVVVE</sequence>
<reference evidence="1 2" key="1">
    <citation type="journal article" date="2019" name="Int. J. Syst. Evol. Microbiol.">
        <title>The Global Catalogue of Microorganisms (GCM) 10K type strain sequencing project: providing services to taxonomists for standard genome sequencing and annotation.</title>
        <authorList>
            <consortium name="The Broad Institute Genomics Platform"/>
            <consortium name="The Broad Institute Genome Sequencing Center for Infectious Disease"/>
            <person name="Wu L."/>
            <person name="Ma J."/>
        </authorList>
    </citation>
    <scope>NUCLEOTIDE SEQUENCE [LARGE SCALE GENOMIC DNA]</scope>
    <source>
        <strain evidence="1 2">NBRC 111368</strain>
    </source>
</reference>
<feature type="non-terminal residue" evidence="1">
    <location>
        <position position="71"/>
    </location>
</feature>
<evidence type="ECO:0008006" key="3">
    <source>
        <dbReference type="Google" id="ProtNLM"/>
    </source>
</evidence>
<protein>
    <recommendedName>
        <fullName evidence="3">Enoyl-CoA hydratase</fullName>
    </recommendedName>
</protein>
<accession>A0ABD5S1G6</accession>
<gene>
    <name evidence="1" type="ORF">ACFQE1_13940</name>
</gene>
<comment type="caution">
    <text evidence="1">The sequence shown here is derived from an EMBL/GenBank/DDBJ whole genome shotgun (WGS) entry which is preliminary data.</text>
</comment>
<name>A0ABD5S1G6_9EURY</name>
<dbReference type="SUPFAM" id="SSF52096">
    <property type="entry name" value="ClpP/crotonase"/>
    <property type="match status" value="1"/>
</dbReference>
<dbReference type="EMBL" id="JBHSWU010000533">
    <property type="protein sequence ID" value="MFC6725450.1"/>
    <property type="molecule type" value="Genomic_DNA"/>
</dbReference>
<organism evidence="1 2">
    <name type="scientific">Halobium palmae</name>
    <dbReference type="NCBI Taxonomy" id="1776492"/>
    <lineage>
        <taxon>Archaea</taxon>
        <taxon>Methanobacteriati</taxon>
        <taxon>Methanobacteriota</taxon>
        <taxon>Stenosarchaea group</taxon>
        <taxon>Halobacteria</taxon>
        <taxon>Halobacteriales</taxon>
        <taxon>Haloferacaceae</taxon>
        <taxon>Halobium</taxon>
    </lineage>
</organism>
<dbReference type="Proteomes" id="UP001596328">
    <property type="component" value="Unassembled WGS sequence"/>
</dbReference>
<evidence type="ECO:0000313" key="2">
    <source>
        <dbReference type="Proteomes" id="UP001596328"/>
    </source>
</evidence>